<dbReference type="Gene3D" id="3.40.50.720">
    <property type="entry name" value="NAD(P)-binding Rossmann-like Domain"/>
    <property type="match status" value="1"/>
</dbReference>
<protein>
    <recommendedName>
        <fullName evidence="1">CoA-binding domain-containing protein</fullName>
    </recommendedName>
</protein>
<dbReference type="InterPro" id="IPR036291">
    <property type="entry name" value="NAD(P)-bd_dom_sf"/>
</dbReference>
<name>A0A7S3M319_9STRA</name>
<evidence type="ECO:0000313" key="2">
    <source>
        <dbReference type="EMBL" id="CAE0280054.1"/>
    </source>
</evidence>
<dbReference type="AlphaFoldDB" id="A0A7S3M319"/>
<gene>
    <name evidence="2" type="ORF">SELO1098_LOCUS8887</name>
</gene>
<reference evidence="2" key="1">
    <citation type="submission" date="2021-01" db="EMBL/GenBank/DDBJ databases">
        <authorList>
            <person name="Corre E."/>
            <person name="Pelletier E."/>
            <person name="Niang G."/>
            <person name="Scheremetjew M."/>
            <person name="Finn R."/>
            <person name="Kale V."/>
            <person name="Holt S."/>
            <person name="Cochrane G."/>
            <person name="Meng A."/>
            <person name="Brown T."/>
            <person name="Cohen L."/>
        </authorList>
    </citation>
    <scope>NUCLEOTIDE SEQUENCE</scope>
    <source>
        <strain evidence="2">CCAP 955/1</strain>
    </source>
</reference>
<dbReference type="PANTHER" id="PTHR33303">
    <property type="entry name" value="CYTOPLASMIC PROTEIN-RELATED"/>
    <property type="match status" value="1"/>
</dbReference>
<accession>A0A7S3M319</accession>
<sequence length="151" mass="16382">MSKASFFKLPLFAVVGASSERAKFGNKVLRAYQEKSMNALPISKKQTTIEGIPCVDSLSTLSHNLTVETEFPQLQGITNPSMVGVSIITPPAATRAVLEEGALLGYTNFFLQPGTCDAEVEKYIATLKKGNKQMNIIQGCVLVELDVDENK</sequence>
<organism evidence="2">
    <name type="scientific">Spumella elongata</name>
    <dbReference type="NCBI Taxonomy" id="89044"/>
    <lineage>
        <taxon>Eukaryota</taxon>
        <taxon>Sar</taxon>
        <taxon>Stramenopiles</taxon>
        <taxon>Ochrophyta</taxon>
        <taxon>Chrysophyceae</taxon>
        <taxon>Chromulinales</taxon>
        <taxon>Chromulinaceae</taxon>
        <taxon>Spumella</taxon>
    </lineage>
</organism>
<dbReference type="InterPro" id="IPR003781">
    <property type="entry name" value="CoA-bd"/>
</dbReference>
<dbReference type="SUPFAM" id="SSF51735">
    <property type="entry name" value="NAD(P)-binding Rossmann-fold domains"/>
    <property type="match status" value="1"/>
</dbReference>
<proteinExistence type="predicted"/>
<dbReference type="Pfam" id="PF13380">
    <property type="entry name" value="CoA_binding_2"/>
    <property type="match status" value="1"/>
</dbReference>
<dbReference type="EMBL" id="HBIC01017769">
    <property type="protein sequence ID" value="CAE0280054.1"/>
    <property type="molecule type" value="Transcribed_RNA"/>
</dbReference>
<feature type="domain" description="CoA-binding" evidence="1">
    <location>
        <begin position="12"/>
        <end position="145"/>
    </location>
</feature>
<evidence type="ECO:0000259" key="1">
    <source>
        <dbReference type="Pfam" id="PF13380"/>
    </source>
</evidence>
<dbReference type="PANTHER" id="PTHR33303:SF2">
    <property type="entry name" value="COA-BINDING DOMAIN-CONTAINING PROTEIN"/>
    <property type="match status" value="1"/>
</dbReference>